<organism evidence="1">
    <name type="scientific">Solanum chilense</name>
    <name type="common">Tomato</name>
    <name type="synonym">Lycopersicon chilense</name>
    <dbReference type="NCBI Taxonomy" id="4083"/>
    <lineage>
        <taxon>Eukaryota</taxon>
        <taxon>Viridiplantae</taxon>
        <taxon>Streptophyta</taxon>
        <taxon>Embryophyta</taxon>
        <taxon>Tracheophyta</taxon>
        <taxon>Spermatophyta</taxon>
        <taxon>Magnoliopsida</taxon>
        <taxon>eudicotyledons</taxon>
        <taxon>Gunneridae</taxon>
        <taxon>Pentapetalae</taxon>
        <taxon>asterids</taxon>
        <taxon>lamiids</taxon>
        <taxon>Solanales</taxon>
        <taxon>Solanaceae</taxon>
        <taxon>Solanoideae</taxon>
        <taxon>Solaneae</taxon>
        <taxon>Solanum</taxon>
        <taxon>Solanum subgen. Lycopersicon</taxon>
    </lineage>
</organism>
<comment type="caution">
    <text evidence="1">The sequence shown here is derived from an EMBL/GenBank/DDBJ whole genome shotgun (WGS) entry which is preliminary data.</text>
</comment>
<sequence length="139" mass="15846">MMRWLMTRTKTTKEGHIPDLFNPPFDAVVHPWITPTEEELQMPYLITLGLVETIFDLVVDRVKMVLVGATTIKRERVPNEVINELVVFYGTAADDGVGVGVDDGVAVGQHEWATSCRRCCDFLFKNVRHTYTPKAKRRK</sequence>
<evidence type="ECO:0000313" key="1">
    <source>
        <dbReference type="EMBL" id="TMW98022.1"/>
    </source>
</evidence>
<proteinExistence type="predicted"/>
<dbReference type="EMBL" id="RXGB01001655">
    <property type="protein sequence ID" value="TMW98022.1"/>
    <property type="molecule type" value="Genomic_DNA"/>
</dbReference>
<accession>A0A6N2BR96</accession>
<name>A0A6N2BR96_SOLCI</name>
<protein>
    <submittedName>
        <fullName evidence="1">Uncharacterized protein</fullName>
    </submittedName>
</protein>
<gene>
    <name evidence="1" type="ORF">EJD97_004615</name>
</gene>
<reference evidence="1" key="1">
    <citation type="submission" date="2019-05" db="EMBL/GenBank/DDBJ databases">
        <title>The de novo reference genome and transcriptome assemblies of the wild tomato species Solanum chilense.</title>
        <authorList>
            <person name="Stam R."/>
            <person name="Nosenko T."/>
            <person name="Hoerger A.C."/>
            <person name="Stephan W."/>
            <person name="Seidel M.A."/>
            <person name="Kuhn J.M.M."/>
            <person name="Haberer G."/>
            <person name="Tellier A."/>
        </authorList>
    </citation>
    <scope>NUCLEOTIDE SEQUENCE</scope>
    <source>
        <tissue evidence="1">Mature leaves</tissue>
    </source>
</reference>
<dbReference type="AlphaFoldDB" id="A0A6N2BR96"/>